<dbReference type="AlphaFoldDB" id="A0A8J7PLQ7"/>
<feature type="region of interest" description="Disordered" evidence="1">
    <location>
        <begin position="1"/>
        <end position="59"/>
    </location>
</feature>
<evidence type="ECO:0000256" key="1">
    <source>
        <dbReference type="SAM" id="MobiDB-lite"/>
    </source>
</evidence>
<dbReference type="Proteomes" id="UP000664414">
    <property type="component" value="Unassembled WGS sequence"/>
</dbReference>
<feature type="compositionally biased region" description="Polar residues" evidence="1">
    <location>
        <begin position="50"/>
        <end position="59"/>
    </location>
</feature>
<comment type="caution">
    <text evidence="2">The sequence shown here is derived from an EMBL/GenBank/DDBJ whole genome shotgun (WGS) entry which is preliminary data.</text>
</comment>
<dbReference type="EMBL" id="JAFKGL010000012">
    <property type="protein sequence ID" value="MBN9412778.1"/>
    <property type="molecule type" value="Genomic_DNA"/>
</dbReference>
<dbReference type="SUPFAM" id="SSF52047">
    <property type="entry name" value="RNI-like"/>
    <property type="match status" value="1"/>
</dbReference>
<gene>
    <name evidence="2" type="ORF">J0H12_02470</name>
</gene>
<feature type="compositionally biased region" description="Basic and acidic residues" evidence="1">
    <location>
        <begin position="11"/>
        <end position="43"/>
    </location>
</feature>
<dbReference type="InterPro" id="IPR032675">
    <property type="entry name" value="LRR_dom_sf"/>
</dbReference>
<organism evidence="2 3">
    <name type="scientific">Candidatus Paracaedimonas acanthamoebae</name>
    <dbReference type="NCBI Taxonomy" id="244581"/>
    <lineage>
        <taxon>Bacteria</taxon>
        <taxon>Pseudomonadati</taxon>
        <taxon>Pseudomonadota</taxon>
        <taxon>Alphaproteobacteria</taxon>
        <taxon>Holosporales</taxon>
        <taxon>Caedimonadaceae</taxon>
        <taxon>Candidatus Paracaedimonas</taxon>
    </lineage>
</organism>
<evidence type="ECO:0000313" key="2">
    <source>
        <dbReference type="EMBL" id="MBN9412778.1"/>
    </source>
</evidence>
<reference evidence="2" key="1">
    <citation type="submission" date="2021-02" db="EMBL/GenBank/DDBJ databases">
        <title>Thiocyanate and organic carbon inputs drive convergent selection for specific autotrophic Afipia and Thiobacillus strains within complex microbiomes.</title>
        <authorList>
            <person name="Huddy R.J."/>
            <person name="Sachdeva R."/>
            <person name="Kadzinga F."/>
            <person name="Kantor R.S."/>
            <person name="Harrison S.T.L."/>
            <person name="Banfield J.F."/>
        </authorList>
    </citation>
    <scope>NUCLEOTIDE SEQUENCE</scope>
    <source>
        <strain evidence="2">SCN18_10_11_15_R4_P_38_20</strain>
    </source>
</reference>
<protein>
    <submittedName>
        <fullName evidence="2">Uncharacterized protein</fullName>
    </submittedName>
</protein>
<dbReference type="Gene3D" id="3.80.10.10">
    <property type="entry name" value="Ribonuclease Inhibitor"/>
    <property type="match status" value="1"/>
</dbReference>
<proteinExistence type="predicted"/>
<name>A0A8J7PLQ7_9PROT</name>
<sequence length="353" mass="39704">MPPLSVLLAEESQKYESKKNKAKAKDKSLPQPKNSEKLNDKPNQDVPSIALSSTEDIEENTPNIESLSEFTSFENLIQDDNHIRSISLTLTDDSKKNTFKINSLLRYQNLEKLTFSGSGSIFTSKVPINSLIKSLNIFSQLKILEFVKLRLGQDSLLFLTSAFTSLTNLSSLKIIRTYLPEGIPRALSSVFSSCPTLEEITINTLFVDVLSDFLPTLSSLRCFKLKTSFLDDERMRGLLKILPYLPSLQKLKLEINSFTNREAIPLLQAIGTNTTLCQLSLKGRTSSEDLIDEIKNLLEVNTTLQSLKIKHEMPQEVETLLARNRNWAITLESLATPPQKSSPYASNEFLNLE</sequence>
<evidence type="ECO:0000313" key="3">
    <source>
        <dbReference type="Proteomes" id="UP000664414"/>
    </source>
</evidence>
<accession>A0A8J7PLQ7</accession>